<comment type="caution">
    <text evidence="3">The sequence shown here is derived from an EMBL/GenBank/DDBJ whole genome shotgun (WGS) entry which is preliminary data.</text>
</comment>
<keyword evidence="3" id="KW-0808">Transferase</keyword>
<gene>
    <name evidence="3" type="ORF">N656DRAFT_772622</name>
</gene>
<dbReference type="RefSeq" id="XP_064664914.1">
    <property type="nucleotide sequence ID" value="XM_064813946.1"/>
</dbReference>
<feature type="domain" description="Protein kinase" evidence="1">
    <location>
        <begin position="1"/>
        <end position="281"/>
    </location>
</feature>
<dbReference type="EMBL" id="MU853375">
    <property type="protein sequence ID" value="KAK4107344.1"/>
    <property type="molecule type" value="Genomic_DNA"/>
</dbReference>
<evidence type="ECO:0000313" key="3">
    <source>
        <dbReference type="EMBL" id="KAK4107344.1"/>
    </source>
</evidence>
<dbReference type="PROSITE" id="PS50011">
    <property type="entry name" value="PROTEIN_KINASE_DOM"/>
    <property type="match status" value="1"/>
</dbReference>
<dbReference type="AlphaFoldDB" id="A0AAN6QEK3"/>
<dbReference type="Pfam" id="PF00069">
    <property type="entry name" value="Pkinase"/>
    <property type="match status" value="1"/>
</dbReference>
<keyword evidence="3" id="KW-0418">Kinase</keyword>
<dbReference type="GO" id="GO:0003723">
    <property type="term" value="F:RNA binding"/>
    <property type="evidence" value="ECO:0007669"/>
    <property type="project" value="InterPro"/>
</dbReference>
<dbReference type="GeneID" id="89938071"/>
<dbReference type="SMART" id="SM00220">
    <property type="entry name" value="S_TKc"/>
    <property type="match status" value="1"/>
</dbReference>
<reference evidence="3" key="1">
    <citation type="journal article" date="2023" name="Mol. Phylogenet. Evol.">
        <title>Genome-scale phylogeny and comparative genomics of the fungal order Sordariales.</title>
        <authorList>
            <person name="Hensen N."/>
            <person name="Bonometti L."/>
            <person name="Westerberg I."/>
            <person name="Brannstrom I.O."/>
            <person name="Guillou S."/>
            <person name="Cros-Aarteil S."/>
            <person name="Calhoun S."/>
            <person name="Haridas S."/>
            <person name="Kuo A."/>
            <person name="Mondo S."/>
            <person name="Pangilinan J."/>
            <person name="Riley R."/>
            <person name="LaButti K."/>
            <person name="Andreopoulos B."/>
            <person name="Lipzen A."/>
            <person name="Chen C."/>
            <person name="Yan M."/>
            <person name="Daum C."/>
            <person name="Ng V."/>
            <person name="Clum A."/>
            <person name="Steindorff A."/>
            <person name="Ohm R.A."/>
            <person name="Martin F."/>
            <person name="Silar P."/>
            <person name="Natvig D.O."/>
            <person name="Lalanne C."/>
            <person name="Gautier V."/>
            <person name="Ament-Velasquez S.L."/>
            <person name="Kruys A."/>
            <person name="Hutchinson M.I."/>
            <person name="Powell A.J."/>
            <person name="Barry K."/>
            <person name="Miller A.N."/>
            <person name="Grigoriev I.V."/>
            <person name="Debuchy R."/>
            <person name="Gladieux P."/>
            <person name="Hiltunen Thoren M."/>
            <person name="Johannesson H."/>
        </authorList>
    </citation>
    <scope>NUCLEOTIDE SEQUENCE</scope>
    <source>
        <strain evidence="3">CBS 508.74</strain>
    </source>
</reference>
<dbReference type="SUPFAM" id="SSF56112">
    <property type="entry name" value="Protein kinase-like (PK-like)"/>
    <property type="match status" value="1"/>
</dbReference>
<dbReference type="Pfam" id="PF04146">
    <property type="entry name" value="YTH"/>
    <property type="match status" value="1"/>
</dbReference>
<reference evidence="3" key="2">
    <citation type="submission" date="2023-05" db="EMBL/GenBank/DDBJ databases">
        <authorList>
            <consortium name="Lawrence Berkeley National Laboratory"/>
            <person name="Steindorff A."/>
            <person name="Hensen N."/>
            <person name="Bonometti L."/>
            <person name="Westerberg I."/>
            <person name="Brannstrom I.O."/>
            <person name="Guillou S."/>
            <person name="Cros-Aarteil S."/>
            <person name="Calhoun S."/>
            <person name="Haridas S."/>
            <person name="Kuo A."/>
            <person name="Mondo S."/>
            <person name="Pangilinan J."/>
            <person name="Riley R."/>
            <person name="Labutti K."/>
            <person name="Andreopoulos B."/>
            <person name="Lipzen A."/>
            <person name="Chen C."/>
            <person name="Yanf M."/>
            <person name="Daum C."/>
            <person name="Ng V."/>
            <person name="Clum A."/>
            <person name="Ohm R."/>
            <person name="Martin F."/>
            <person name="Silar P."/>
            <person name="Natvig D."/>
            <person name="Lalanne C."/>
            <person name="Gautier V."/>
            <person name="Ament-Velasquez S.L."/>
            <person name="Kruys A."/>
            <person name="Hutchinson M.I."/>
            <person name="Powell A.J."/>
            <person name="Barry K."/>
            <person name="Miller A.N."/>
            <person name="Grigoriev I.V."/>
            <person name="Debuchy R."/>
            <person name="Gladieux P."/>
            <person name="Thoren M.H."/>
            <person name="Johannesson H."/>
        </authorList>
    </citation>
    <scope>NUCLEOTIDE SEQUENCE</scope>
    <source>
        <strain evidence="3">CBS 508.74</strain>
    </source>
</reference>
<evidence type="ECO:0000259" key="2">
    <source>
        <dbReference type="PROSITE" id="PS50882"/>
    </source>
</evidence>
<sequence length="506" mass="57142">MEDDLSALVAASRLETVFLPWCVQHYFYNPQSPVATRHEIWDAQEEIGRGASGVVRKEQLRATQCEETQYAPYFVGIFGWFENDESIFIAMEYLPAGDLEQYRLDSGRFSESDTSCIVRQLVHGVRHMHENGFTHRDLKPGNILLSTTTPTWRIKIADFGISKQVLHGVTHQNTVNLFGTVGCAAPEALGYGSEDGVTITYTVSVDMWAVGVIALTLLLGRVVFPNPARYSDYVERRRPLDFSRDGDDELTELCRDFISKLLAPDPILRPTAIATLAHPWLRRAVTPSPGPNAMSYSPEPKIEYPSPAVDELGIKIEDGCHIKKRQPSRPDTKPEVKQETKAGLDLYPTKNEATIERIHTCLALDSILLSRRFRGLSFGKCGPRRVDFQPARNKILDKAFAQSMGNVVMFFSVILSRKFCGVARMTSPLDWVNTDPHWIEDVWQGRFMMEWLSHAVLSFDLVKHVPVKETTPRFRAIACYDGTEISRGSAWELLRAYSAEERLMGL</sequence>
<dbReference type="Gene3D" id="3.10.590.10">
    <property type="entry name" value="ph1033 like domains"/>
    <property type="match status" value="1"/>
</dbReference>
<dbReference type="CDD" id="cd21134">
    <property type="entry name" value="YTH"/>
    <property type="match status" value="1"/>
</dbReference>
<name>A0AAN6QEK3_9PEZI</name>
<accession>A0AAN6QEK3</accession>
<dbReference type="InterPro" id="IPR007275">
    <property type="entry name" value="YTH_domain"/>
</dbReference>
<dbReference type="PROSITE" id="PS50882">
    <property type="entry name" value="YTH"/>
    <property type="match status" value="1"/>
</dbReference>
<evidence type="ECO:0000259" key="1">
    <source>
        <dbReference type="PROSITE" id="PS50011"/>
    </source>
</evidence>
<dbReference type="GO" id="GO:0005524">
    <property type="term" value="F:ATP binding"/>
    <property type="evidence" value="ECO:0007669"/>
    <property type="project" value="InterPro"/>
</dbReference>
<evidence type="ECO:0000313" key="4">
    <source>
        <dbReference type="Proteomes" id="UP001302812"/>
    </source>
</evidence>
<dbReference type="Proteomes" id="UP001302812">
    <property type="component" value="Unassembled WGS sequence"/>
</dbReference>
<dbReference type="InterPro" id="IPR000719">
    <property type="entry name" value="Prot_kinase_dom"/>
</dbReference>
<protein>
    <submittedName>
        <fullName evidence="3">Kinase-like protein</fullName>
    </submittedName>
</protein>
<proteinExistence type="predicted"/>
<keyword evidence="4" id="KW-1185">Reference proteome</keyword>
<dbReference type="PANTHER" id="PTHR24347">
    <property type="entry name" value="SERINE/THREONINE-PROTEIN KINASE"/>
    <property type="match status" value="1"/>
</dbReference>
<feature type="domain" description="YTH" evidence="2">
    <location>
        <begin position="364"/>
        <end position="497"/>
    </location>
</feature>
<dbReference type="Gene3D" id="1.10.510.10">
    <property type="entry name" value="Transferase(Phosphotransferase) domain 1"/>
    <property type="match status" value="1"/>
</dbReference>
<dbReference type="InterPro" id="IPR008271">
    <property type="entry name" value="Ser/Thr_kinase_AS"/>
</dbReference>
<dbReference type="GO" id="GO:0004672">
    <property type="term" value="F:protein kinase activity"/>
    <property type="evidence" value="ECO:0007669"/>
    <property type="project" value="InterPro"/>
</dbReference>
<organism evidence="3 4">
    <name type="scientific">Canariomyces notabilis</name>
    <dbReference type="NCBI Taxonomy" id="2074819"/>
    <lineage>
        <taxon>Eukaryota</taxon>
        <taxon>Fungi</taxon>
        <taxon>Dikarya</taxon>
        <taxon>Ascomycota</taxon>
        <taxon>Pezizomycotina</taxon>
        <taxon>Sordariomycetes</taxon>
        <taxon>Sordariomycetidae</taxon>
        <taxon>Sordariales</taxon>
        <taxon>Chaetomiaceae</taxon>
        <taxon>Canariomyces</taxon>
    </lineage>
</organism>
<dbReference type="PROSITE" id="PS00108">
    <property type="entry name" value="PROTEIN_KINASE_ST"/>
    <property type="match status" value="1"/>
</dbReference>
<dbReference type="InterPro" id="IPR011009">
    <property type="entry name" value="Kinase-like_dom_sf"/>
</dbReference>